<organism evidence="2">
    <name type="scientific">Aspergillus arachidicola</name>
    <dbReference type="NCBI Taxonomy" id="656916"/>
    <lineage>
        <taxon>Eukaryota</taxon>
        <taxon>Fungi</taxon>
        <taxon>Dikarya</taxon>
        <taxon>Ascomycota</taxon>
        <taxon>Pezizomycotina</taxon>
        <taxon>Eurotiomycetes</taxon>
        <taxon>Eurotiomycetidae</taxon>
        <taxon>Eurotiales</taxon>
        <taxon>Aspergillaceae</taxon>
        <taxon>Aspergillus</taxon>
        <taxon>Aspergillus subgen. Circumdati</taxon>
    </lineage>
</organism>
<dbReference type="AlphaFoldDB" id="A0A5N6XV53"/>
<dbReference type="OrthoDB" id="10443821at2759"/>
<dbReference type="Proteomes" id="UP000325558">
    <property type="component" value="Unassembled WGS sequence"/>
</dbReference>
<evidence type="ECO:0000313" key="2">
    <source>
        <dbReference type="EMBL" id="KAE8336533.1"/>
    </source>
</evidence>
<gene>
    <name evidence="2" type="ORF">BDV24DRAFT_141689</name>
</gene>
<proteinExistence type="predicted"/>
<feature type="region of interest" description="Disordered" evidence="1">
    <location>
        <begin position="60"/>
        <end position="94"/>
    </location>
</feature>
<name>A0A5N6XV53_9EURO</name>
<reference evidence="2" key="1">
    <citation type="submission" date="2019-04" db="EMBL/GenBank/DDBJ databases">
        <title>Friends and foes A comparative genomics study of 23 Aspergillus species from section Flavi.</title>
        <authorList>
            <consortium name="DOE Joint Genome Institute"/>
            <person name="Kjaerbolling I."/>
            <person name="Vesth T."/>
            <person name="Frisvad J.C."/>
            <person name="Nybo J.L."/>
            <person name="Theobald S."/>
            <person name="Kildgaard S."/>
            <person name="Isbrandt T."/>
            <person name="Kuo A."/>
            <person name="Sato A."/>
            <person name="Lyhne E.K."/>
            <person name="Kogle M.E."/>
            <person name="Wiebenga A."/>
            <person name="Kun R.S."/>
            <person name="Lubbers R.J."/>
            <person name="Makela M.R."/>
            <person name="Barry K."/>
            <person name="Chovatia M."/>
            <person name="Clum A."/>
            <person name="Daum C."/>
            <person name="Haridas S."/>
            <person name="He G."/>
            <person name="LaButti K."/>
            <person name="Lipzen A."/>
            <person name="Mondo S."/>
            <person name="Riley R."/>
            <person name="Salamov A."/>
            <person name="Simmons B.A."/>
            <person name="Magnuson J.K."/>
            <person name="Henrissat B."/>
            <person name="Mortensen U.H."/>
            <person name="Larsen T.O."/>
            <person name="Devries R.P."/>
            <person name="Grigoriev I.V."/>
            <person name="Machida M."/>
            <person name="Baker S.E."/>
            <person name="Andersen M.R."/>
        </authorList>
    </citation>
    <scope>NUCLEOTIDE SEQUENCE</scope>
    <source>
        <strain evidence="2">CBS 117612</strain>
    </source>
</reference>
<dbReference type="EMBL" id="ML737194">
    <property type="protein sequence ID" value="KAE8336533.1"/>
    <property type="molecule type" value="Genomic_DNA"/>
</dbReference>
<feature type="region of interest" description="Disordered" evidence="1">
    <location>
        <begin position="1"/>
        <end position="32"/>
    </location>
</feature>
<sequence>MLTGNPHSLPLSSMPFGTRRTETQNTDDNETGLAVASTITYSPRPNNIGIRIANSSYGNVEGSLEEDDNDEPPKPVIHAPPGFNDSVGIPCRYD</sequence>
<protein>
    <submittedName>
        <fullName evidence="2">Uncharacterized protein</fullName>
    </submittedName>
</protein>
<accession>A0A5N6XV53</accession>
<evidence type="ECO:0000256" key="1">
    <source>
        <dbReference type="SAM" id="MobiDB-lite"/>
    </source>
</evidence>